<name>A0A2K1K1R7_PHYPA</name>
<dbReference type="EnsemblPlants" id="Pp3c9_2950V3.2">
    <property type="protein sequence ID" value="PAC:32912103.CDS.1"/>
    <property type="gene ID" value="Pp3c9_2950"/>
</dbReference>
<dbReference type="AlphaFoldDB" id="A0A2K1K1R7"/>
<dbReference type="Gramene" id="Pp3c9_2950V3.1">
    <property type="protein sequence ID" value="PAC:32912102.CDS.1"/>
    <property type="gene ID" value="Pp3c9_2950"/>
</dbReference>
<accession>A0A2K1K1R7</accession>
<dbReference type="Proteomes" id="UP000006727">
    <property type="component" value="Chromosome 9"/>
</dbReference>
<dbReference type="PaxDb" id="3218-PP1S213_30V6.1"/>
<evidence type="ECO:0000313" key="2">
    <source>
        <dbReference type="EnsemblPlants" id="PAC:32912102.CDS.1"/>
    </source>
</evidence>
<proteinExistence type="predicted"/>
<sequence length="87" mass="9724">MGRCRRRTSTWSNSFCDEITKASDSQSMSKARSQVIIYATITSSQFRAPRVLKTLVQVSPNHPKRLFLRIAASALPSNQASIEHFGP</sequence>
<evidence type="ECO:0000313" key="3">
    <source>
        <dbReference type="Proteomes" id="UP000006727"/>
    </source>
</evidence>
<protein>
    <submittedName>
        <fullName evidence="1 2">Uncharacterized protein</fullName>
    </submittedName>
</protein>
<reference evidence="1 3" key="1">
    <citation type="journal article" date="2008" name="Science">
        <title>The Physcomitrella genome reveals evolutionary insights into the conquest of land by plants.</title>
        <authorList>
            <person name="Rensing S."/>
            <person name="Lang D."/>
            <person name="Zimmer A."/>
            <person name="Terry A."/>
            <person name="Salamov A."/>
            <person name="Shapiro H."/>
            <person name="Nishiyama T."/>
            <person name="Perroud P.-F."/>
            <person name="Lindquist E."/>
            <person name="Kamisugi Y."/>
            <person name="Tanahashi T."/>
            <person name="Sakakibara K."/>
            <person name="Fujita T."/>
            <person name="Oishi K."/>
            <person name="Shin-I T."/>
            <person name="Kuroki Y."/>
            <person name="Toyoda A."/>
            <person name="Suzuki Y."/>
            <person name="Hashimoto A."/>
            <person name="Yamaguchi K."/>
            <person name="Sugano A."/>
            <person name="Kohara Y."/>
            <person name="Fujiyama A."/>
            <person name="Anterola A."/>
            <person name="Aoki S."/>
            <person name="Ashton N."/>
            <person name="Barbazuk W.B."/>
            <person name="Barker E."/>
            <person name="Bennetzen J."/>
            <person name="Bezanilla M."/>
            <person name="Blankenship R."/>
            <person name="Cho S.H."/>
            <person name="Dutcher S."/>
            <person name="Estelle M."/>
            <person name="Fawcett J.A."/>
            <person name="Gundlach H."/>
            <person name="Hanada K."/>
            <person name="Heyl A."/>
            <person name="Hicks K.A."/>
            <person name="Hugh J."/>
            <person name="Lohr M."/>
            <person name="Mayer K."/>
            <person name="Melkozernov A."/>
            <person name="Murata T."/>
            <person name="Nelson D."/>
            <person name="Pils B."/>
            <person name="Prigge M."/>
            <person name="Reiss B."/>
            <person name="Renner T."/>
            <person name="Rombauts S."/>
            <person name="Rushton P."/>
            <person name="Sanderfoot A."/>
            <person name="Schween G."/>
            <person name="Shiu S.-H."/>
            <person name="Stueber K."/>
            <person name="Theodoulou F.L."/>
            <person name="Tu H."/>
            <person name="Van de Peer Y."/>
            <person name="Verrier P.J."/>
            <person name="Waters E."/>
            <person name="Wood A."/>
            <person name="Yang L."/>
            <person name="Cove D."/>
            <person name="Cuming A."/>
            <person name="Hasebe M."/>
            <person name="Lucas S."/>
            <person name="Mishler D.B."/>
            <person name="Reski R."/>
            <person name="Grigoriev I."/>
            <person name="Quatrano R.S."/>
            <person name="Boore J.L."/>
        </authorList>
    </citation>
    <scope>NUCLEOTIDE SEQUENCE [LARGE SCALE GENOMIC DNA]</scope>
    <source>
        <strain evidence="2 3">cv. Gransden 2004</strain>
    </source>
</reference>
<dbReference type="EnsemblPlants" id="Pp3c9_2950V3.1">
    <property type="protein sequence ID" value="PAC:32912102.CDS.1"/>
    <property type="gene ID" value="Pp3c9_2950"/>
</dbReference>
<reference evidence="1 3" key="2">
    <citation type="journal article" date="2018" name="Plant J.">
        <title>The Physcomitrella patens chromosome-scale assembly reveals moss genome structure and evolution.</title>
        <authorList>
            <person name="Lang D."/>
            <person name="Ullrich K.K."/>
            <person name="Murat F."/>
            <person name="Fuchs J."/>
            <person name="Jenkins J."/>
            <person name="Haas F.B."/>
            <person name="Piednoel M."/>
            <person name="Gundlach H."/>
            <person name="Van Bel M."/>
            <person name="Meyberg R."/>
            <person name="Vives C."/>
            <person name="Morata J."/>
            <person name="Symeonidi A."/>
            <person name="Hiss M."/>
            <person name="Muchero W."/>
            <person name="Kamisugi Y."/>
            <person name="Saleh O."/>
            <person name="Blanc G."/>
            <person name="Decker E.L."/>
            <person name="van Gessel N."/>
            <person name="Grimwood J."/>
            <person name="Hayes R.D."/>
            <person name="Graham S.W."/>
            <person name="Gunter L.E."/>
            <person name="McDaniel S.F."/>
            <person name="Hoernstein S.N.W."/>
            <person name="Larsson A."/>
            <person name="Li F.W."/>
            <person name="Perroud P.F."/>
            <person name="Phillips J."/>
            <person name="Ranjan P."/>
            <person name="Rokshar D.S."/>
            <person name="Rothfels C.J."/>
            <person name="Schneider L."/>
            <person name="Shu S."/>
            <person name="Stevenson D.W."/>
            <person name="Thummler F."/>
            <person name="Tillich M."/>
            <person name="Villarreal Aguilar J.C."/>
            <person name="Widiez T."/>
            <person name="Wong G.K."/>
            <person name="Wymore A."/>
            <person name="Zhang Y."/>
            <person name="Zimmer A.D."/>
            <person name="Quatrano R.S."/>
            <person name="Mayer K.F.X."/>
            <person name="Goodstein D."/>
            <person name="Casacuberta J.M."/>
            <person name="Vandepoele K."/>
            <person name="Reski R."/>
            <person name="Cuming A.C."/>
            <person name="Tuskan G.A."/>
            <person name="Maumus F."/>
            <person name="Salse J."/>
            <person name="Schmutz J."/>
            <person name="Rensing S.A."/>
        </authorList>
    </citation>
    <scope>NUCLEOTIDE SEQUENCE [LARGE SCALE GENOMIC DNA]</scope>
    <source>
        <strain evidence="2 3">cv. Gransden 2004</strain>
    </source>
</reference>
<gene>
    <name evidence="1" type="ORF">PHYPA_012196</name>
</gene>
<dbReference type="InParanoid" id="A0A2K1K1R7"/>
<dbReference type="EMBL" id="ABEU02000009">
    <property type="protein sequence ID" value="PNR47723.1"/>
    <property type="molecule type" value="Genomic_DNA"/>
</dbReference>
<dbReference type="Gramene" id="Pp3c9_2950V3.2">
    <property type="protein sequence ID" value="PAC:32912103.CDS.1"/>
    <property type="gene ID" value="Pp3c9_2950"/>
</dbReference>
<keyword evidence="3" id="KW-1185">Reference proteome</keyword>
<reference evidence="2" key="3">
    <citation type="submission" date="2020-12" db="UniProtKB">
        <authorList>
            <consortium name="EnsemblPlants"/>
        </authorList>
    </citation>
    <scope>IDENTIFICATION</scope>
</reference>
<organism evidence="1">
    <name type="scientific">Physcomitrium patens</name>
    <name type="common">Spreading-leaved earth moss</name>
    <name type="synonym">Physcomitrella patens</name>
    <dbReference type="NCBI Taxonomy" id="3218"/>
    <lineage>
        <taxon>Eukaryota</taxon>
        <taxon>Viridiplantae</taxon>
        <taxon>Streptophyta</taxon>
        <taxon>Embryophyta</taxon>
        <taxon>Bryophyta</taxon>
        <taxon>Bryophytina</taxon>
        <taxon>Bryopsida</taxon>
        <taxon>Funariidae</taxon>
        <taxon>Funariales</taxon>
        <taxon>Funariaceae</taxon>
        <taxon>Physcomitrium</taxon>
    </lineage>
</organism>
<evidence type="ECO:0000313" key="1">
    <source>
        <dbReference type="EMBL" id="PNR47723.1"/>
    </source>
</evidence>